<dbReference type="InterPro" id="IPR000914">
    <property type="entry name" value="SBP_5_dom"/>
</dbReference>
<evidence type="ECO:0000313" key="5">
    <source>
        <dbReference type="Proteomes" id="UP000028123"/>
    </source>
</evidence>
<gene>
    <name evidence="4" type="ORF">ET33_11080</name>
</gene>
<dbReference type="eggNOG" id="COG4533">
    <property type="taxonomic scope" value="Bacteria"/>
</dbReference>
<dbReference type="InterPro" id="IPR025370">
    <property type="entry name" value="SgrR_HTH_N"/>
</dbReference>
<feature type="domain" description="Solute-binding protein family 5" evidence="2">
    <location>
        <begin position="175"/>
        <end position="457"/>
    </location>
</feature>
<dbReference type="OrthoDB" id="5894719at2"/>
<evidence type="ECO:0000259" key="3">
    <source>
        <dbReference type="Pfam" id="PF12793"/>
    </source>
</evidence>
<dbReference type="Proteomes" id="UP000028123">
    <property type="component" value="Unassembled WGS sequence"/>
</dbReference>
<dbReference type="PANTHER" id="PTHR30290">
    <property type="entry name" value="PERIPLASMIC BINDING COMPONENT OF ABC TRANSPORTER"/>
    <property type="match status" value="1"/>
</dbReference>
<dbReference type="GO" id="GO:0015833">
    <property type="term" value="P:peptide transport"/>
    <property type="evidence" value="ECO:0007669"/>
    <property type="project" value="TreeGrafter"/>
</dbReference>
<keyword evidence="1" id="KW-0238">DNA-binding</keyword>
<dbReference type="RefSeq" id="WP_036686529.1">
    <property type="nucleotide sequence ID" value="NZ_JNVM01000017.1"/>
</dbReference>
<name>A0A081P0K2_9BACL</name>
<dbReference type="GO" id="GO:1904680">
    <property type="term" value="F:peptide transmembrane transporter activity"/>
    <property type="evidence" value="ECO:0007669"/>
    <property type="project" value="TreeGrafter"/>
</dbReference>
<dbReference type="AlphaFoldDB" id="A0A081P0K2"/>
<keyword evidence="5" id="KW-1185">Reference proteome</keyword>
<evidence type="ECO:0000313" key="4">
    <source>
        <dbReference type="EMBL" id="KEQ24225.1"/>
    </source>
</evidence>
<sequence length="611" mass="70427">MLTVPHFLELRQYFNNHEVGKPFSVTVDKLAGIWYCTPRYAKLIVRKLCELGWIEWKAGRGRGHTSMLTLLTDSGEILLREVKLRMEQGNVKEAMELMNRFGAAAVKEQFMDWLSEGMGFSTQAVSNKLQDTLRFPVYRSILTLDPGLIYYNFDAHMVGQLFNTLVEYDQESRTVTPCIAHSWESSVDAREWTFHLKKSVMFHHGQELTAHDVVFSLDRLRLNPDRFESSWMFQDIEKIDAMDHKTVRIRLKEPNYLFLRFLSTIPASIVPEEIVRAGEAEFGKKPVGTGPFRMVRLNEGICILEAFPAHFQGRPHLDRVEVLIFPEIETGRLKEPDWTSVMISDGDASKAQRDALMKGNGEWLDMETLFCCCGLLVFNQWKTGPQNHPKFREALHHIIDRERMIAELGGDRVFPAQGFRPYRPVSDKITAANSSVSRSEILTMLKASGYQGETFRLLTTEYHGEDAAWIRERCESFGVHMEIEITDPSEFAVHHSLPQHDCLLFGNTFSNDEVCELEMYLQKNYFLSAFDDPMAEAVKKAAESIFRESDENERQHKLADVEDLIRETYSVLYLVQKKNNTSFHKSVRGVTISALGWLDFHKIWFHPHVSP</sequence>
<dbReference type="SUPFAM" id="SSF53850">
    <property type="entry name" value="Periplasmic binding protein-like II"/>
    <property type="match status" value="1"/>
</dbReference>
<dbReference type="Gene3D" id="3.40.190.10">
    <property type="entry name" value="Periplasmic binding protein-like II"/>
    <property type="match status" value="1"/>
</dbReference>
<accession>A0A081P0K2</accession>
<dbReference type="PANTHER" id="PTHR30290:SF72">
    <property type="entry name" value="HTH-TYPE TRANSCRIPTIONAL REGULATOR SGRR"/>
    <property type="match status" value="1"/>
</dbReference>
<organism evidence="4 5">
    <name type="scientific">Paenibacillus tyrfis</name>
    <dbReference type="NCBI Taxonomy" id="1501230"/>
    <lineage>
        <taxon>Bacteria</taxon>
        <taxon>Bacillati</taxon>
        <taxon>Bacillota</taxon>
        <taxon>Bacilli</taxon>
        <taxon>Bacillales</taxon>
        <taxon>Paenibacillaceae</taxon>
        <taxon>Paenibacillus</taxon>
    </lineage>
</organism>
<dbReference type="Gene3D" id="3.10.105.10">
    <property type="entry name" value="Dipeptide-binding Protein, Domain 3"/>
    <property type="match status" value="1"/>
</dbReference>
<dbReference type="InterPro" id="IPR039424">
    <property type="entry name" value="SBP_5"/>
</dbReference>
<dbReference type="Pfam" id="PF00496">
    <property type="entry name" value="SBP_bac_5"/>
    <property type="match status" value="1"/>
</dbReference>
<proteinExistence type="predicted"/>
<feature type="domain" description="Transcriptional regulator SgrR N-terminal HTH" evidence="3">
    <location>
        <begin position="9"/>
        <end position="106"/>
    </location>
</feature>
<protein>
    <submittedName>
        <fullName evidence="4">ABC transporter substrate-binding protein</fullName>
    </submittedName>
</protein>
<reference evidence="4 5" key="1">
    <citation type="submission" date="2014-06" db="EMBL/GenBank/DDBJ databases">
        <title>Draft genome sequence of Paenibacillus sp. MSt1.</title>
        <authorList>
            <person name="Aw Y.K."/>
            <person name="Ong K.S."/>
            <person name="Gan H.M."/>
            <person name="Lee S.M."/>
        </authorList>
    </citation>
    <scope>NUCLEOTIDE SEQUENCE [LARGE SCALE GENOMIC DNA]</scope>
    <source>
        <strain evidence="4 5">MSt1</strain>
    </source>
</reference>
<dbReference type="CDD" id="cd08507">
    <property type="entry name" value="PBP2_SgrR_like"/>
    <property type="match status" value="1"/>
</dbReference>
<evidence type="ECO:0000256" key="1">
    <source>
        <dbReference type="ARBA" id="ARBA00023125"/>
    </source>
</evidence>
<dbReference type="GO" id="GO:0003677">
    <property type="term" value="F:DNA binding"/>
    <property type="evidence" value="ECO:0007669"/>
    <property type="project" value="UniProtKB-KW"/>
</dbReference>
<comment type="caution">
    <text evidence="4">The sequence shown here is derived from an EMBL/GenBank/DDBJ whole genome shotgun (WGS) entry which is preliminary data.</text>
</comment>
<dbReference type="Pfam" id="PF12793">
    <property type="entry name" value="SgrR_N"/>
    <property type="match status" value="1"/>
</dbReference>
<dbReference type="EMBL" id="JNVM01000017">
    <property type="protein sequence ID" value="KEQ24225.1"/>
    <property type="molecule type" value="Genomic_DNA"/>
</dbReference>
<evidence type="ECO:0000259" key="2">
    <source>
        <dbReference type="Pfam" id="PF00496"/>
    </source>
</evidence>